<evidence type="ECO:0000313" key="1">
    <source>
        <dbReference type="EMBL" id="MEY8764343.1"/>
    </source>
</evidence>
<evidence type="ECO:0000313" key="2">
    <source>
        <dbReference type="Proteomes" id="UP001565220"/>
    </source>
</evidence>
<keyword evidence="2" id="KW-1185">Reference proteome</keyword>
<comment type="caution">
    <text evidence="1">The sequence shown here is derived from an EMBL/GenBank/DDBJ whole genome shotgun (WGS) entry which is preliminary data.</text>
</comment>
<accession>A0ABV4DZN6</accession>
<dbReference type="RefSeq" id="WP_369869201.1">
    <property type="nucleotide sequence ID" value="NZ_JBGFFE010000020.1"/>
</dbReference>
<sequence length="69" mass="8038">MLDKGSTYSFDGDEGFIEYLRSLGTLSEKSIKDDMSRINSMKSRGIDYILAEKNMLEIIWKKVICRIQR</sequence>
<gene>
    <name evidence="1" type="ORF">AB8S09_11955</name>
</gene>
<reference evidence="1 2" key="1">
    <citation type="submission" date="2024-08" db="EMBL/GenBank/DDBJ databases">
        <title>Clostridium lapicellarii sp. nov., and Clostridium renhuaiense sp. nov., two species isolated from the mud in a fermentation cellar used for producing sauce-flavour Chinese liquors.</title>
        <authorList>
            <person name="Yang F."/>
            <person name="Wang H."/>
            <person name="Chen L.Q."/>
            <person name="Zhou N."/>
            <person name="Lu J.J."/>
            <person name="Pu X.X."/>
            <person name="Wan B."/>
            <person name="Wang L."/>
            <person name="Liu S.J."/>
        </authorList>
    </citation>
    <scope>NUCLEOTIDE SEQUENCE [LARGE SCALE GENOMIC DNA]</scope>
    <source>
        <strain evidence="1 2">MT-113</strain>
    </source>
</reference>
<proteinExistence type="predicted"/>
<protein>
    <submittedName>
        <fullName evidence="1">Uncharacterized protein</fullName>
    </submittedName>
</protein>
<dbReference type="Proteomes" id="UP001565220">
    <property type="component" value="Unassembled WGS sequence"/>
</dbReference>
<name>A0ABV4DZN6_9CLOT</name>
<dbReference type="EMBL" id="JBGFFE010000020">
    <property type="protein sequence ID" value="MEY8764343.1"/>
    <property type="molecule type" value="Genomic_DNA"/>
</dbReference>
<organism evidence="1 2">
    <name type="scientific">Clostridium lapidicellarium</name>
    <dbReference type="NCBI Taxonomy" id="3240931"/>
    <lineage>
        <taxon>Bacteria</taxon>
        <taxon>Bacillati</taxon>
        <taxon>Bacillota</taxon>
        <taxon>Clostridia</taxon>
        <taxon>Eubacteriales</taxon>
        <taxon>Clostridiaceae</taxon>
        <taxon>Clostridium</taxon>
    </lineage>
</organism>